<dbReference type="EMBL" id="CP000934">
    <property type="protein sequence ID" value="ACE85740.1"/>
    <property type="molecule type" value="Genomic_DNA"/>
</dbReference>
<evidence type="ECO:0000313" key="1">
    <source>
        <dbReference type="EMBL" id="ACE85740.1"/>
    </source>
</evidence>
<dbReference type="HOGENOM" id="CLU_075265_0_0_6"/>
<dbReference type="STRING" id="498211.CJA_1442"/>
<dbReference type="Pfam" id="PF14315">
    <property type="entry name" value="DUF4380"/>
    <property type="match status" value="1"/>
</dbReference>
<evidence type="ECO:0008006" key="3">
    <source>
        <dbReference type="Google" id="ProtNLM"/>
    </source>
</evidence>
<name>B3PDI4_CELJU</name>
<keyword evidence="2" id="KW-1185">Reference proteome</keyword>
<organism evidence="1 2">
    <name type="scientific">Cellvibrio japonicus (strain Ueda107)</name>
    <name type="common">Pseudomonas fluorescens subsp. cellulosa</name>
    <dbReference type="NCBI Taxonomy" id="498211"/>
    <lineage>
        <taxon>Bacteria</taxon>
        <taxon>Pseudomonadati</taxon>
        <taxon>Pseudomonadota</taxon>
        <taxon>Gammaproteobacteria</taxon>
        <taxon>Cellvibrionales</taxon>
        <taxon>Cellvibrionaceae</taxon>
        <taxon>Cellvibrio</taxon>
    </lineage>
</organism>
<dbReference type="AlphaFoldDB" id="B3PDI4"/>
<accession>B3PDI4</accession>
<dbReference type="eggNOG" id="ENOG50302TD">
    <property type="taxonomic scope" value="Bacteria"/>
</dbReference>
<gene>
    <name evidence="1" type="ordered locus">CJA_1442</name>
</gene>
<dbReference type="InterPro" id="IPR025488">
    <property type="entry name" value="DUF4380"/>
</dbReference>
<protein>
    <recommendedName>
        <fullName evidence="3">DUF4380 domain-containing protein</fullName>
    </recommendedName>
</protein>
<sequence>MEILPSVAGRVVSLKVGNHELVIPHIPDRPKDSGTVLWSSPQAEWNWPPIDVLDSLPYKVETQNNQLVLTSEVDPKTGYQFSKTYLPAGKNAIAVTYRIYNRGKVEKRVGALEVTRVPPAGDVLFPLGDTAPVSGIFYPLPVSLEQGLCWFQYDGKKIRDDHHKIMLDGKEGWVAYRNKGYLLIKEFEDLPPNVIAEGEREIEVFAHVEHTFIEIKQQSAVETLAPGEFLTWTVVWHALKLPPELHGEIAPEQLADVVRLELMRPK</sequence>
<reference evidence="1 2" key="1">
    <citation type="journal article" date="2008" name="J. Bacteriol.">
        <title>Insights into plant cell wall degradation from the genome sequence of the soil bacterium Cellvibrio japonicus.</title>
        <authorList>
            <person name="Deboy R.T."/>
            <person name="Mongodin E.F."/>
            <person name="Fouts D.E."/>
            <person name="Tailford L.E."/>
            <person name="Khouri H."/>
            <person name="Emerson J.B."/>
            <person name="Mohamoud Y."/>
            <person name="Watkins K."/>
            <person name="Henrissat B."/>
            <person name="Gilbert H.J."/>
            <person name="Nelson K.E."/>
        </authorList>
    </citation>
    <scope>NUCLEOTIDE SEQUENCE [LARGE SCALE GENOMIC DNA]</scope>
    <source>
        <strain evidence="1 2">Ueda107</strain>
    </source>
</reference>
<dbReference type="KEGG" id="cja:CJA_1442"/>
<proteinExistence type="predicted"/>
<evidence type="ECO:0000313" key="2">
    <source>
        <dbReference type="Proteomes" id="UP000001036"/>
    </source>
</evidence>
<dbReference type="Proteomes" id="UP000001036">
    <property type="component" value="Chromosome"/>
</dbReference>